<reference evidence="2 3" key="1">
    <citation type="journal article" date="2016" name="Sci. Rep.">
        <title>Insights into Adaptations to a Near-Obligate Nematode Endoparasitic Lifestyle from the Finished Genome of Drechmeria coniospora.</title>
        <authorList>
            <person name="Zhang L."/>
            <person name="Zhou Z."/>
            <person name="Guo Q."/>
            <person name="Fokkens L."/>
            <person name="Miskei M."/>
            <person name="Pocsi I."/>
            <person name="Zhang W."/>
            <person name="Chen M."/>
            <person name="Wang L."/>
            <person name="Sun Y."/>
            <person name="Donzelli B.G."/>
            <person name="Gibson D.M."/>
            <person name="Nelson D.R."/>
            <person name="Luo J.G."/>
            <person name="Rep M."/>
            <person name="Liu H."/>
            <person name="Yang S."/>
            <person name="Wang J."/>
            <person name="Krasnoff S.B."/>
            <person name="Xu Y."/>
            <person name="Molnar I."/>
            <person name="Lin M."/>
        </authorList>
    </citation>
    <scope>NUCLEOTIDE SEQUENCE [LARGE SCALE GENOMIC DNA]</scope>
    <source>
        <strain evidence="2 3">ARSEF 6962</strain>
    </source>
</reference>
<feature type="region of interest" description="Disordered" evidence="1">
    <location>
        <begin position="208"/>
        <end position="265"/>
    </location>
</feature>
<feature type="compositionally biased region" description="Basic and acidic residues" evidence="1">
    <location>
        <begin position="7"/>
        <end position="21"/>
    </location>
</feature>
<keyword evidence="3" id="KW-1185">Reference proteome</keyword>
<dbReference type="GeneID" id="63719051"/>
<sequence length="326" mass="36322">MPVQNVEDARERRRRQNRESQQRWSTYNDQPPTPYFCCLTNPVLGQRHKQPKHNGTGEPIELARALDAPLLSPPPSTSDYSWERSAEGKDCWFQTDLVWASPWTLYDPVTQGDRESSWPTGPYCAAPYDSLPTPPLYDRFDDSSELGAATEDTLEYGEPPAFLVDTIAHSLPPAMTTSMPIPPTSMIHTQTQTPHDYIQLPHERRTSTPNEIEQRTERHRTVAKRKVSTISSSEARSGREVGAEPETGAGEAAEKGAEPGAAAADSASLSAENAIAHVQELYHLGVRVGFLSEDANVGQYLEAMKRAYQKIPLLKDTSFTRDYPNK</sequence>
<evidence type="ECO:0000313" key="3">
    <source>
        <dbReference type="Proteomes" id="UP000076580"/>
    </source>
</evidence>
<feature type="region of interest" description="Disordered" evidence="1">
    <location>
        <begin position="1"/>
        <end position="35"/>
    </location>
</feature>
<evidence type="ECO:0000256" key="1">
    <source>
        <dbReference type="SAM" id="MobiDB-lite"/>
    </source>
</evidence>
<dbReference type="InParanoid" id="A0A151GBG3"/>
<comment type="caution">
    <text evidence="2">The sequence shown here is derived from an EMBL/GenBank/DDBJ whole genome shotgun (WGS) entry which is preliminary data.</text>
</comment>
<proteinExistence type="predicted"/>
<organism evidence="2 3">
    <name type="scientific">Drechmeria coniospora</name>
    <name type="common">Nematophagous fungus</name>
    <name type="synonym">Meria coniospora</name>
    <dbReference type="NCBI Taxonomy" id="98403"/>
    <lineage>
        <taxon>Eukaryota</taxon>
        <taxon>Fungi</taxon>
        <taxon>Dikarya</taxon>
        <taxon>Ascomycota</taxon>
        <taxon>Pezizomycotina</taxon>
        <taxon>Sordariomycetes</taxon>
        <taxon>Hypocreomycetidae</taxon>
        <taxon>Hypocreales</taxon>
        <taxon>Ophiocordycipitaceae</taxon>
        <taxon>Drechmeria</taxon>
    </lineage>
</organism>
<protein>
    <submittedName>
        <fullName evidence="2">Uncharacterized protein</fullName>
    </submittedName>
</protein>
<dbReference type="Proteomes" id="UP000076580">
    <property type="component" value="Chromosome 03"/>
</dbReference>
<dbReference type="RefSeq" id="XP_040653802.1">
    <property type="nucleotide sequence ID" value="XM_040803698.1"/>
</dbReference>
<dbReference type="AlphaFoldDB" id="A0A151GBG3"/>
<gene>
    <name evidence="2" type="ORF">DCS_06408</name>
</gene>
<name>A0A151GBG3_DRECN</name>
<feature type="compositionally biased region" description="Basic and acidic residues" evidence="1">
    <location>
        <begin position="208"/>
        <end position="220"/>
    </location>
</feature>
<evidence type="ECO:0000313" key="2">
    <source>
        <dbReference type="EMBL" id="KYK54450.1"/>
    </source>
</evidence>
<accession>A0A151GBG3</accession>
<dbReference type="EMBL" id="LAYC01000003">
    <property type="protein sequence ID" value="KYK54450.1"/>
    <property type="molecule type" value="Genomic_DNA"/>
</dbReference>